<feature type="region of interest" description="Disordered" evidence="1">
    <location>
        <begin position="73"/>
        <end position="101"/>
    </location>
</feature>
<sequence>MSDVVHGEGEMAMKEQADSAEERRRDRFGALPERVRPQDMVEERPATPRDPARDAYNPEEFMVRYRTLAQCSTLQGGGVGHPAPGGPEGRRFMARSPCPTT</sequence>
<dbReference type="RefSeq" id="WP_350819411.1">
    <property type="nucleotide sequence ID" value="NZ_JBEPBE010000060.1"/>
</dbReference>
<dbReference type="EMBL" id="BMTL01000022">
    <property type="protein sequence ID" value="GGS05966.1"/>
    <property type="molecule type" value="Genomic_DNA"/>
</dbReference>
<keyword evidence="3" id="KW-1185">Reference proteome</keyword>
<feature type="region of interest" description="Disordered" evidence="1">
    <location>
        <begin position="1"/>
        <end position="57"/>
    </location>
</feature>
<evidence type="ECO:0000256" key="1">
    <source>
        <dbReference type="SAM" id="MobiDB-lite"/>
    </source>
</evidence>
<evidence type="ECO:0000313" key="3">
    <source>
        <dbReference type="Proteomes" id="UP000606194"/>
    </source>
</evidence>
<accession>A0A918L5X4</accession>
<organism evidence="2 3">
    <name type="scientific">Streptomyces humidus</name>
    <dbReference type="NCBI Taxonomy" id="52259"/>
    <lineage>
        <taxon>Bacteria</taxon>
        <taxon>Bacillati</taxon>
        <taxon>Actinomycetota</taxon>
        <taxon>Actinomycetes</taxon>
        <taxon>Kitasatosporales</taxon>
        <taxon>Streptomycetaceae</taxon>
        <taxon>Streptomyces</taxon>
    </lineage>
</organism>
<reference evidence="2" key="1">
    <citation type="journal article" date="2014" name="Int. J. Syst. Evol. Microbiol.">
        <title>Complete genome sequence of Corynebacterium casei LMG S-19264T (=DSM 44701T), isolated from a smear-ripened cheese.</title>
        <authorList>
            <consortium name="US DOE Joint Genome Institute (JGI-PGF)"/>
            <person name="Walter F."/>
            <person name="Albersmeier A."/>
            <person name="Kalinowski J."/>
            <person name="Ruckert C."/>
        </authorList>
    </citation>
    <scope>NUCLEOTIDE SEQUENCE</scope>
    <source>
        <strain evidence="2">JCM 4386</strain>
    </source>
</reference>
<proteinExistence type="predicted"/>
<feature type="compositionally biased region" description="Basic and acidic residues" evidence="1">
    <location>
        <begin position="1"/>
        <end position="53"/>
    </location>
</feature>
<gene>
    <name evidence="2" type="ORF">GCM10010269_51160</name>
</gene>
<name>A0A918L5X4_9ACTN</name>
<reference evidence="2" key="2">
    <citation type="submission" date="2020-09" db="EMBL/GenBank/DDBJ databases">
        <authorList>
            <person name="Sun Q."/>
            <person name="Ohkuma M."/>
        </authorList>
    </citation>
    <scope>NUCLEOTIDE SEQUENCE</scope>
    <source>
        <strain evidence="2">JCM 4386</strain>
    </source>
</reference>
<dbReference type="Proteomes" id="UP000606194">
    <property type="component" value="Unassembled WGS sequence"/>
</dbReference>
<protein>
    <submittedName>
        <fullName evidence="2">Uncharacterized protein</fullName>
    </submittedName>
</protein>
<comment type="caution">
    <text evidence="2">The sequence shown here is derived from an EMBL/GenBank/DDBJ whole genome shotgun (WGS) entry which is preliminary data.</text>
</comment>
<dbReference type="AlphaFoldDB" id="A0A918L5X4"/>
<evidence type="ECO:0000313" key="2">
    <source>
        <dbReference type="EMBL" id="GGS05966.1"/>
    </source>
</evidence>